<feature type="transmembrane region" description="Helical" evidence="8">
    <location>
        <begin position="142"/>
        <end position="158"/>
    </location>
</feature>
<evidence type="ECO:0000256" key="2">
    <source>
        <dbReference type="ARBA" id="ARBA00022448"/>
    </source>
</evidence>
<evidence type="ECO:0000256" key="3">
    <source>
        <dbReference type="ARBA" id="ARBA00022475"/>
    </source>
</evidence>
<evidence type="ECO:0000256" key="6">
    <source>
        <dbReference type="ARBA" id="ARBA00023136"/>
    </source>
</evidence>
<sequence>MTKAHGEAMLFSAKCFVAAMLAYYVSLRISLTGSYWAIGTVYIVSQVSAGASLGRGFYRVLGTLGGAVATVAIVFTFANEPLLLSVALATWIGFCLYVSLLDSTPRAYAFALAGATASLIGFPSVIAPASIFAVASLRVQEISIGVVCAGLIHGFVFPRRATDRYHARLSHILANFSPLLRKRFRKHDGSIERAQVPGPQNPPTRVLRRENSQEGGKTGRFKRVFIWNSLRVETLKSPRLPASLFNQSFL</sequence>
<dbReference type="RefSeq" id="WP_394848016.1">
    <property type="nucleotide sequence ID" value="NZ_CP089982.1"/>
</dbReference>
<feature type="region of interest" description="Disordered" evidence="7">
    <location>
        <begin position="192"/>
        <end position="215"/>
    </location>
</feature>
<dbReference type="EMBL" id="CP089982">
    <property type="protein sequence ID" value="WXA97399.1"/>
    <property type="molecule type" value="Genomic_DNA"/>
</dbReference>
<gene>
    <name evidence="9" type="ORF">LZC95_11195</name>
</gene>
<keyword evidence="2" id="KW-0813">Transport</keyword>
<dbReference type="PANTHER" id="PTHR30509:SF9">
    <property type="entry name" value="MULTIDRUG RESISTANCE PROTEIN MDTO"/>
    <property type="match status" value="1"/>
</dbReference>
<dbReference type="Pfam" id="PF04632">
    <property type="entry name" value="FUSC"/>
    <property type="match status" value="1"/>
</dbReference>
<evidence type="ECO:0000256" key="8">
    <source>
        <dbReference type="SAM" id="Phobius"/>
    </source>
</evidence>
<keyword evidence="10" id="KW-1185">Reference proteome</keyword>
<proteinExistence type="predicted"/>
<evidence type="ECO:0000313" key="9">
    <source>
        <dbReference type="EMBL" id="WXA97399.1"/>
    </source>
</evidence>
<keyword evidence="6 8" id="KW-0472">Membrane</keyword>
<dbReference type="InterPro" id="IPR006726">
    <property type="entry name" value="PHBA_efflux_AaeB/fusaric-R"/>
</dbReference>
<feature type="transmembrane region" description="Helical" evidence="8">
    <location>
        <begin position="56"/>
        <end position="76"/>
    </location>
</feature>
<evidence type="ECO:0000256" key="5">
    <source>
        <dbReference type="ARBA" id="ARBA00022989"/>
    </source>
</evidence>
<name>A0ABZ2KH51_9BACT</name>
<feature type="transmembrane region" description="Helical" evidence="8">
    <location>
        <begin position="82"/>
        <end position="101"/>
    </location>
</feature>
<protein>
    <submittedName>
        <fullName evidence="9">FUSC family protein</fullName>
    </submittedName>
</protein>
<feature type="transmembrane region" description="Helical" evidence="8">
    <location>
        <begin position="108"/>
        <end position="136"/>
    </location>
</feature>
<reference evidence="9 10" key="1">
    <citation type="submission" date="2021-12" db="EMBL/GenBank/DDBJ databases">
        <title>Discovery of the Pendulisporaceae a myxobacterial family with distinct sporulation behavior and unique specialized metabolism.</title>
        <authorList>
            <person name="Garcia R."/>
            <person name="Popoff A."/>
            <person name="Bader C.D."/>
            <person name="Loehr J."/>
            <person name="Walesch S."/>
            <person name="Walt C."/>
            <person name="Boldt J."/>
            <person name="Bunk B."/>
            <person name="Haeckl F.J.F.P.J."/>
            <person name="Gunesch A.P."/>
            <person name="Birkelbach J."/>
            <person name="Nuebel U."/>
            <person name="Pietschmann T."/>
            <person name="Bach T."/>
            <person name="Mueller R."/>
        </authorList>
    </citation>
    <scope>NUCLEOTIDE SEQUENCE [LARGE SCALE GENOMIC DNA]</scope>
    <source>
        <strain evidence="9 10">MSr12523</strain>
    </source>
</reference>
<dbReference type="Proteomes" id="UP001379533">
    <property type="component" value="Chromosome"/>
</dbReference>
<keyword evidence="3" id="KW-1003">Cell membrane</keyword>
<dbReference type="PANTHER" id="PTHR30509">
    <property type="entry name" value="P-HYDROXYBENZOIC ACID EFFLUX PUMP SUBUNIT-RELATED"/>
    <property type="match status" value="1"/>
</dbReference>
<comment type="subcellular location">
    <subcellularLocation>
        <location evidence="1">Cell membrane</location>
        <topology evidence="1">Multi-pass membrane protein</topology>
    </subcellularLocation>
</comment>
<evidence type="ECO:0000256" key="4">
    <source>
        <dbReference type="ARBA" id="ARBA00022692"/>
    </source>
</evidence>
<keyword evidence="5 8" id="KW-1133">Transmembrane helix</keyword>
<accession>A0ABZ2KH51</accession>
<organism evidence="9 10">
    <name type="scientific">Pendulispora brunnea</name>
    <dbReference type="NCBI Taxonomy" id="2905690"/>
    <lineage>
        <taxon>Bacteria</taxon>
        <taxon>Pseudomonadati</taxon>
        <taxon>Myxococcota</taxon>
        <taxon>Myxococcia</taxon>
        <taxon>Myxococcales</taxon>
        <taxon>Sorangiineae</taxon>
        <taxon>Pendulisporaceae</taxon>
        <taxon>Pendulispora</taxon>
    </lineage>
</organism>
<keyword evidence="4 8" id="KW-0812">Transmembrane</keyword>
<evidence type="ECO:0000256" key="1">
    <source>
        <dbReference type="ARBA" id="ARBA00004651"/>
    </source>
</evidence>
<feature type="transmembrane region" description="Helical" evidence="8">
    <location>
        <begin position="20"/>
        <end position="44"/>
    </location>
</feature>
<evidence type="ECO:0000313" key="10">
    <source>
        <dbReference type="Proteomes" id="UP001379533"/>
    </source>
</evidence>
<evidence type="ECO:0000256" key="7">
    <source>
        <dbReference type="SAM" id="MobiDB-lite"/>
    </source>
</evidence>